<dbReference type="PANTHER" id="PTHR43820">
    <property type="entry name" value="HIGH-AFFINITY BRANCHED-CHAIN AMINO ACID TRANSPORT ATP-BINDING PROTEIN LIVF"/>
    <property type="match status" value="1"/>
</dbReference>
<feature type="transmembrane region" description="Helical" evidence="12">
    <location>
        <begin position="217"/>
        <end position="234"/>
    </location>
</feature>
<feature type="transmembrane region" description="Helical" evidence="12">
    <location>
        <begin position="384"/>
        <end position="405"/>
    </location>
</feature>
<feature type="transmembrane region" description="Helical" evidence="12">
    <location>
        <begin position="94"/>
        <end position="113"/>
    </location>
</feature>
<keyword evidence="6" id="KW-0547">Nucleotide-binding</keyword>
<keyword evidence="5 12" id="KW-0812">Transmembrane</keyword>
<feature type="transmembrane region" description="Helical" evidence="12">
    <location>
        <begin position="439"/>
        <end position="459"/>
    </location>
</feature>
<feature type="region of interest" description="Disordered" evidence="11">
    <location>
        <begin position="937"/>
        <end position="965"/>
    </location>
</feature>
<dbReference type="Proteomes" id="UP001571476">
    <property type="component" value="Unassembled WGS sequence"/>
</dbReference>
<evidence type="ECO:0000256" key="11">
    <source>
        <dbReference type="SAM" id="MobiDB-lite"/>
    </source>
</evidence>
<feature type="region of interest" description="Disordered" evidence="11">
    <location>
        <begin position="301"/>
        <end position="324"/>
    </location>
</feature>
<dbReference type="InterPro" id="IPR027417">
    <property type="entry name" value="P-loop_NTPase"/>
</dbReference>
<dbReference type="CDD" id="cd06582">
    <property type="entry name" value="TM_PBP1_LivH_like"/>
    <property type="match status" value="1"/>
</dbReference>
<dbReference type="CDD" id="cd03224">
    <property type="entry name" value="ABC_TM1139_LivF_branched"/>
    <property type="match status" value="1"/>
</dbReference>
<evidence type="ECO:0000256" key="9">
    <source>
        <dbReference type="ARBA" id="ARBA00022989"/>
    </source>
</evidence>
<feature type="region of interest" description="Disordered" evidence="11">
    <location>
        <begin position="654"/>
        <end position="683"/>
    </location>
</feature>
<keyword evidence="4" id="KW-1003">Cell membrane</keyword>
<dbReference type="EMBL" id="JBGOSP010000032">
    <property type="protein sequence ID" value="MFA3842054.1"/>
    <property type="molecule type" value="Genomic_DNA"/>
</dbReference>
<evidence type="ECO:0000313" key="15">
    <source>
        <dbReference type="Proteomes" id="UP001571476"/>
    </source>
</evidence>
<evidence type="ECO:0000256" key="4">
    <source>
        <dbReference type="ARBA" id="ARBA00022475"/>
    </source>
</evidence>
<keyword evidence="9 12" id="KW-1133">Transmembrane helix</keyword>
<comment type="similarity">
    <text evidence="2">Belongs to the ABC transporter superfamily.</text>
</comment>
<evidence type="ECO:0000256" key="8">
    <source>
        <dbReference type="ARBA" id="ARBA00022970"/>
    </source>
</evidence>
<feature type="transmembrane region" description="Helical" evidence="12">
    <location>
        <begin position="266"/>
        <end position="286"/>
    </location>
</feature>
<dbReference type="InterPro" id="IPR043428">
    <property type="entry name" value="LivM-like"/>
</dbReference>
<feature type="transmembrane region" description="Helical" evidence="12">
    <location>
        <begin position="133"/>
        <end position="160"/>
    </location>
</feature>
<evidence type="ECO:0000256" key="10">
    <source>
        <dbReference type="ARBA" id="ARBA00023136"/>
    </source>
</evidence>
<feature type="transmembrane region" description="Helical" evidence="12">
    <location>
        <begin position="333"/>
        <end position="353"/>
    </location>
</feature>
<reference evidence="14 15" key="1">
    <citation type="submission" date="2024-08" db="EMBL/GenBank/DDBJ databases">
        <title>Genome sequence of Streptomyces aureus CACIA-1.46HGO.</title>
        <authorList>
            <person name="Evangelista-Martinez Z."/>
        </authorList>
    </citation>
    <scope>NUCLEOTIDE SEQUENCE [LARGE SCALE GENOMIC DNA]</scope>
    <source>
        <strain evidence="14 15">CACIA-1.46HGO</strain>
    </source>
</reference>
<evidence type="ECO:0000256" key="2">
    <source>
        <dbReference type="ARBA" id="ARBA00005417"/>
    </source>
</evidence>
<feature type="transmembrane region" description="Helical" evidence="12">
    <location>
        <begin position="532"/>
        <end position="552"/>
    </location>
</feature>
<feature type="transmembrane region" description="Helical" evidence="12">
    <location>
        <begin position="31"/>
        <end position="50"/>
    </location>
</feature>
<comment type="caution">
    <text evidence="14">The sequence shown here is derived from an EMBL/GenBank/DDBJ whole genome shotgun (WGS) entry which is preliminary data.</text>
</comment>
<feature type="domain" description="ABC transporter" evidence="13">
    <location>
        <begin position="688"/>
        <end position="936"/>
    </location>
</feature>
<feature type="transmembrane region" description="Helical" evidence="12">
    <location>
        <begin position="6"/>
        <end position="24"/>
    </location>
</feature>
<dbReference type="InterPro" id="IPR001851">
    <property type="entry name" value="ABC_transp_permease"/>
</dbReference>
<dbReference type="PROSITE" id="PS00211">
    <property type="entry name" value="ABC_TRANSPORTER_1"/>
    <property type="match status" value="1"/>
</dbReference>
<keyword evidence="15" id="KW-1185">Reference proteome</keyword>
<evidence type="ECO:0000259" key="13">
    <source>
        <dbReference type="PROSITE" id="PS50893"/>
    </source>
</evidence>
<feature type="transmembrane region" description="Helical" evidence="12">
    <location>
        <begin position="359"/>
        <end position="377"/>
    </location>
</feature>
<feature type="transmembrane region" description="Helical" evidence="12">
    <location>
        <begin position="583"/>
        <end position="602"/>
    </location>
</feature>
<evidence type="ECO:0000256" key="3">
    <source>
        <dbReference type="ARBA" id="ARBA00022448"/>
    </source>
</evidence>
<feature type="transmembrane region" description="Helical" evidence="12">
    <location>
        <begin position="482"/>
        <end position="501"/>
    </location>
</feature>
<dbReference type="Gene3D" id="3.40.50.300">
    <property type="entry name" value="P-loop containing nucleotide triphosphate hydrolases"/>
    <property type="match status" value="2"/>
</dbReference>
<dbReference type="RefSeq" id="WP_372566110.1">
    <property type="nucleotide sequence ID" value="NZ_JBGOSP010000032.1"/>
</dbReference>
<organism evidence="14 15">
    <name type="scientific">Streptomyces aureus</name>
    <dbReference type="NCBI Taxonomy" id="193461"/>
    <lineage>
        <taxon>Bacteria</taxon>
        <taxon>Bacillati</taxon>
        <taxon>Actinomycetota</taxon>
        <taxon>Actinomycetes</taxon>
        <taxon>Kitasatosporales</taxon>
        <taxon>Streptomycetaceae</taxon>
        <taxon>Streptomyces</taxon>
    </lineage>
</organism>
<dbReference type="InterPro" id="IPR003439">
    <property type="entry name" value="ABC_transporter-like_ATP-bd"/>
</dbReference>
<sequence>MLGYIFAGLVLGGIYAISAASIVVTYVSAGVLNFAFGSTAFFIARLYYFLNVQQGWPVAPAAIVAIGVVGPLLGVAFHYLLFRFLTQARPLTKVASTIGLSVAITAASELIFGNKAILTSPGLAPKPVKVYHFAGATVTLDQIIAYACIAVVLAVGTYVLRRTGVGLMVRSTVDSETLTSLSGISPQRVAVGVWTATTFLAGLAGVLAAPILNVSSVDNYTLLTASAFAAVVAARLRSLPLAVGVGVLMGIVGSLLQWLLPASSKWTAGIISSIPFAMVFVFLLIYSWRGSVGRERAGSSLDRATGAVPHTDTAPGAPGTTRRSSPLAARATGLARLIPQNLFLTVAAILPLVLTGYRVGLVAEALAIGIVFLSYTLLTGEAGLISLCQVSFAGVGALATGQAATVFHLPVLLGVLIGGLLAGVGGLIVGALTVRMGNLYVALVTLTVGLFLSAVVFTADRFVQFGVGVTVDRPGFASDDRAFSYFMLAMFIVASLIIAAVRRSTTGLALGVLRSSETGARAAGVSVLRMKAAIFMVAAMLAGFGGGFLAIYNGSALPSSYSTIAGLVWFAVLVTNGTRTNNAALASGLFFVFLPDIFNSYLPVRLGPVPDLLFGVGAVLLARNPQGVITLNGRQLQAAGRALLGKLRPQAQQDDTSELAVPAAGPAAPAPAPVNAPAAAPDPTQTVLSARGVSVQFGGLKALQNVDIDVPAGTVVGLLGPNGAGKSTLLGVLSGNVHAQEGTVLLAGEEVSGMTPQGRVRRGLARTFQHPELSGELTVREHLLLAHRLDERPSRSWSDPFTGRHLRTEPDEQNAVEEILDLLDLTGAADLPVAGLPLGMCRLVEIGRALATGPRAVLLDEPFSGLNTGESQVLAEALSRIVSTRGISMLLVEHDVEIVFGLSSKTYVLDFGQMIAQGTSAEIRADETVRSAYLGEVEAGPDPRSRAQATPREPVAADVEAQAPSGSGSILDIADLAVDYGNATAIRGVSLSVPGQSVTALLGANGAGKSTLARAVCGLVPARSGRITFDGTDITGMPAHRIRRLGLAHLPEGRGVFPALTVAENLRIAVQTAPKAERAEATDRAMELFPILADRRTQLAGTMSGGQQQMLSLARVLAHLPRLIIADEISLGLAPLVVDEVFEGLQRAIDMGVSIIVIEQFVHRALQIADECHVLRRGQLVWSGAAADAGGDVFDHYLGNAVQDREPVAETA</sequence>
<dbReference type="Pfam" id="PF12399">
    <property type="entry name" value="BCA_ABC_TP_C"/>
    <property type="match status" value="1"/>
</dbReference>
<dbReference type="InterPro" id="IPR032823">
    <property type="entry name" value="BCA_ABC_TP_C"/>
</dbReference>
<keyword evidence="10 12" id="KW-0472">Membrane</keyword>
<dbReference type="SUPFAM" id="SSF52540">
    <property type="entry name" value="P-loop containing nucleoside triphosphate hydrolases"/>
    <property type="match status" value="2"/>
</dbReference>
<gene>
    <name evidence="14" type="ORF">ACEG43_38675</name>
</gene>
<dbReference type="Pfam" id="PF00005">
    <property type="entry name" value="ABC_tran"/>
    <property type="match status" value="2"/>
</dbReference>
<evidence type="ECO:0000256" key="1">
    <source>
        <dbReference type="ARBA" id="ARBA00004651"/>
    </source>
</evidence>
<feature type="domain" description="ABC transporter" evidence="13">
    <location>
        <begin position="971"/>
        <end position="1202"/>
    </location>
</feature>
<dbReference type="InterPro" id="IPR052156">
    <property type="entry name" value="BCAA_Transport_ATP-bd_LivF"/>
</dbReference>
<evidence type="ECO:0000256" key="7">
    <source>
        <dbReference type="ARBA" id="ARBA00022840"/>
    </source>
</evidence>
<accession>A0ABV4SXV5</accession>
<keyword evidence="7 14" id="KW-0067">ATP-binding</keyword>
<proteinExistence type="inferred from homology"/>
<dbReference type="InterPro" id="IPR003593">
    <property type="entry name" value="AAA+_ATPase"/>
</dbReference>
<dbReference type="InterPro" id="IPR017871">
    <property type="entry name" value="ABC_transporter-like_CS"/>
</dbReference>
<dbReference type="PANTHER" id="PTHR43820:SF4">
    <property type="entry name" value="HIGH-AFFINITY BRANCHED-CHAIN AMINO ACID TRANSPORT ATP-BINDING PROTEIN LIVF"/>
    <property type="match status" value="1"/>
</dbReference>
<feature type="transmembrane region" description="Helical" evidence="12">
    <location>
        <begin position="189"/>
        <end position="211"/>
    </location>
</feature>
<dbReference type="SMART" id="SM00382">
    <property type="entry name" value="AAA"/>
    <property type="match status" value="2"/>
</dbReference>
<feature type="transmembrane region" description="Helical" evidence="12">
    <location>
        <begin position="62"/>
        <end position="82"/>
    </location>
</feature>
<protein>
    <submittedName>
        <fullName evidence="14">ATP-binding cassette domain-containing protein</fullName>
    </submittedName>
</protein>
<feature type="transmembrane region" description="Helical" evidence="12">
    <location>
        <begin position="558"/>
        <end position="576"/>
    </location>
</feature>
<dbReference type="Pfam" id="PF02653">
    <property type="entry name" value="BPD_transp_2"/>
    <property type="match status" value="2"/>
</dbReference>
<comment type="subcellular location">
    <subcellularLocation>
        <location evidence="1">Cell membrane</location>
        <topology evidence="1">Multi-pass membrane protein</topology>
    </subcellularLocation>
</comment>
<evidence type="ECO:0000313" key="14">
    <source>
        <dbReference type="EMBL" id="MFA3842054.1"/>
    </source>
</evidence>
<dbReference type="GO" id="GO:0005524">
    <property type="term" value="F:ATP binding"/>
    <property type="evidence" value="ECO:0007669"/>
    <property type="project" value="UniProtKB-KW"/>
</dbReference>
<dbReference type="CDD" id="cd03219">
    <property type="entry name" value="ABC_Mj1267_LivG_branched"/>
    <property type="match status" value="1"/>
</dbReference>
<feature type="transmembrane region" description="Helical" evidence="12">
    <location>
        <begin position="411"/>
        <end position="432"/>
    </location>
</feature>
<evidence type="ECO:0000256" key="6">
    <source>
        <dbReference type="ARBA" id="ARBA00022741"/>
    </source>
</evidence>
<feature type="transmembrane region" description="Helical" evidence="12">
    <location>
        <begin position="241"/>
        <end position="260"/>
    </location>
</feature>
<keyword evidence="3" id="KW-0813">Transport</keyword>
<keyword evidence="8" id="KW-0029">Amino-acid transport</keyword>
<evidence type="ECO:0000256" key="5">
    <source>
        <dbReference type="ARBA" id="ARBA00022692"/>
    </source>
</evidence>
<dbReference type="PROSITE" id="PS50893">
    <property type="entry name" value="ABC_TRANSPORTER_2"/>
    <property type="match status" value="2"/>
</dbReference>
<evidence type="ECO:0000256" key="12">
    <source>
        <dbReference type="SAM" id="Phobius"/>
    </source>
</evidence>
<dbReference type="CDD" id="cd06581">
    <property type="entry name" value="TM_PBP1_LivM_like"/>
    <property type="match status" value="1"/>
</dbReference>
<name>A0ABV4SXV5_9ACTN</name>